<dbReference type="InterPro" id="IPR015854">
    <property type="entry name" value="ABC_transpr_LolD-like"/>
</dbReference>
<keyword evidence="6" id="KW-1185">Reference proteome</keyword>
<evidence type="ECO:0000313" key="6">
    <source>
        <dbReference type="Proteomes" id="UP000518605"/>
    </source>
</evidence>
<dbReference type="GO" id="GO:0022857">
    <property type="term" value="F:transmembrane transporter activity"/>
    <property type="evidence" value="ECO:0007669"/>
    <property type="project" value="UniProtKB-ARBA"/>
</dbReference>
<dbReference type="GO" id="GO:0098796">
    <property type="term" value="C:membrane protein complex"/>
    <property type="evidence" value="ECO:0007669"/>
    <property type="project" value="UniProtKB-ARBA"/>
</dbReference>
<dbReference type="InterPro" id="IPR003439">
    <property type="entry name" value="ABC_transporter-like_ATP-bd"/>
</dbReference>
<dbReference type="CDD" id="cd03255">
    <property type="entry name" value="ABC_MJ0796_LolCDE_FtsE"/>
    <property type="match status" value="1"/>
</dbReference>
<accession>A0A7W5G953</accession>
<dbReference type="PANTHER" id="PTHR24220">
    <property type="entry name" value="IMPORT ATP-BINDING PROTEIN"/>
    <property type="match status" value="1"/>
</dbReference>
<protein>
    <submittedName>
        <fullName evidence="5">Putative ABC transport system ATP-binding protein</fullName>
    </submittedName>
</protein>
<evidence type="ECO:0000313" key="5">
    <source>
        <dbReference type="EMBL" id="MBB3150983.1"/>
    </source>
</evidence>
<dbReference type="AlphaFoldDB" id="A0A7W5G953"/>
<dbReference type="PROSITE" id="PS50893">
    <property type="entry name" value="ABC_TRANSPORTER_2"/>
    <property type="match status" value="1"/>
</dbReference>
<evidence type="ECO:0000259" key="4">
    <source>
        <dbReference type="PROSITE" id="PS50893"/>
    </source>
</evidence>
<sequence length="253" mass="27766">MEKDIRVSGLYGNGRMETEVYFNMLPTTHDMIHASALKRTFGRGSGAVTVLKGVDLSIPSGKLIAFKGRSGSGKTTLINLLSALDRPTEGKITFAGRDLTAMSNQERDQVRRMEMGLIFQSFALIPLMSAYENVEFILRVSGMPASGRKEAAIQALEQVGLKGRMHHRPFELSGGEQQRTAIARAIAHKPKLLLADEPTAELDTRTGLQIMKVFRDLVETAGMTIIITTHDPAIMEIVDHVYELEDGQIAAKA</sequence>
<evidence type="ECO:0000256" key="3">
    <source>
        <dbReference type="ARBA" id="ARBA00022840"/>
    </source>
</evidence>
<keyword evidence="3 5" id="KW-0067">ATP-binding</keyword>
<evidence type="ECO:0000256" key="1">
    <source>
        <dbReference type="ARBA" id="ARBA00022448"/>
    </source>
</evidence>
<gene>
    <name evidence="5" type="ORF">FHS16_001017</name>
</gene>
<organism evidence="5 6">
    <name type="scientific">Paenibacillus endophyticus</name>
    <dbReference type="NCBI Taxonomy" id="1294268"/>
    <lineage>
        <taxon>Bacteria</taxon>
        <taxon>Bacillati</taxon>
        <taxon>Bacillota</taxon>
        <taxon>Bacilli</taxon>
        <taxon>Bacillales</taxon>
        <taxon>Paenibacillaceae</taxon>
        <taxon>Paenibacillus</taxon>
    </lineage>
</organism>
<evidence type="ECO:0000256" key="2">
    <source>
        <dbReference type="ARBA" id="ARBA00022741"/>
    </source>
</evidence>
<name>A0A7W5G953_9BACL</name>
<reference evidence="5 6" key="1">
    <citation type="submission" date="2020-08" db="EMBL/GenBank/DDBJ databases">
        <title>Genomic Encyclopedia of Type Strains, Phase III (KMG-III): the genomes of soil and plant-associated and newly described type strains.</title>
        <authorList>
            <person name="Whitman W."/>
        </authorList>
    </citation>
    <scope>NUCLEOTIDE SEQUENCE [LARGE SCALE GENOMIC DNA]</scope>
    <source>
        <strain evidence="5 6">CECT 8234</strain>
    </source>
</reference>
<feature type="domain" description="ABC transporter" evidence="4">
    <location>
        <begin position="32"/>
        <end position="253"/>
    </location>
</feature>
<proteinExistence type="predicted"/>
<dbReference type="Pfam" id="PF00005">
    <property type="entry name" value="ABC_tran"/>
    <property type="match status" value="1"/>
</dbReference>
<dbReference type="SUPFAM" id="SSF52540">
    <property type="entry name" value="P-loop containing nucleoside triphosphate hydrolases"/>
    <property type="match status" value="1"/>
</dbReference>
<keyword evidence="1" id="KW-0813">Transport</keyword>
<dbReference type="GO" id="GO:0005524">
    <property type="term" value="F:ATP binding"/>
    <property type="evidence" value="ECO:0007669"/>
    <property type="project" value="UniProtKB-KW"/>
</dbReference>
<dbReference type="SMART" id="SM00382">
    <property type="entry name" value="AAA"/>
    <property type="match status" value="1"/>
</dbReference>
<dbReference type="InterPro" id="IPR017911">
    <property type="entry name" value="MacB-like_ATP-bd"/>
</dbReference>
<dbReference type="InterPro" id="IPR027417">
    <property type="entry name" value="P-loop_NTPase"/>
</dbReference>
<dbReference type="Gene3D" id="3.40.50.300">
    <property type="entry name" value="P-loop containing nucleotide triphosphate hydrolases"/>
    <property type="match status" value="1"/>
</dbReference>
<dbReference type="Proteomes" id="UP000518605">
    <property type="component" value="Unassembled WGS sequence"/>
</dbReference>
<comment type="caution">
    <text evidence="5">The sequence shown here is derived from an EMBL/GenBank/DDBJ whole genome shotgun (WGS) entry which is preliminary data.</text>
</comment>
<dbReference type="GO" id="GO:0016887">
    <property type="term" value="F:ATP hydrolysis activity"/>
    <property type="evidence" value="ECO:0007669"/>
    <property type="project" value="InterPro"/>
</dbReference>
<dbReference type="InterPro" id="IPR003593">
    <property type="entry name" value="AAA+_ATPase"/>
</dbReference>
<dbReference type="EMBL" id="JACHXW010000002">
    <property type="protein sequence ID" value="MBB3150983.1"/>
    <property type="molecule type" value="Genomic_DNA"/>
</dbReference>
<dbReference type="FunFam" id="3.40.50.300:FF:000032">
    <property type="entry name" value="Export ABC transporter ATP-binding protein"/>
    <property type="match status" value="1"/>
</dbReference>
<dbReference type="GO" id="GO:0005886">
    <property type="term" value="C:plasma membrane"/>
    <property type="evidence" value="ECO:0007669"/>
    <property type="project" value="TreeGrafter"/>
</dbReference>
<keyword evidence="2" id="KW-0547">Nucleotide-binding</keyword>